<reference evidence="1 2" key="1">
    <citation type="submission" date="2019-10" db="EMBL/GenBank/DDBJ databases">
        <title>Genome sequence of Azospirillum formosense CC-Nfb-7.</title>
        <authorList>
            <person name="Ambrosini A."/>
            <person name="Sant'Anna F.H."/>
            <person name="Cassan F.D."/>
            <person name="Souza E.M."/>
            <person name="Passaglia L.M.P."/>
        </authorList>
    </citation>
    <scope>NUCLEOTIDE SEQUENCE [LARGE SCALE GENOMIC DNA]</scope>
    <source>
        <strain evidence="1 2">CC-NFb-7</strain>
    </source>
</reference>
<evidence type="ECO:0000313" key="2">
    <source>
        <dbReference type="Proteomes" id="UP000639419"/>
    </source>
</evidence>
<name>A0ABX2KQD6_9PROT</name>
<dbReference type="InterPro" id="IPR002763">
    <property type="entry name" value="DUF72"/>
</dbReference>
<comment type="caution">
    <text evidence="1">The sequence shown here is derived from an EMBL/GenBank/DDBJ whole genome shotgun (WGS) entry which is preliminary data.</text>
</comment>
<dbReference type="Pfam" id="PF01904">
    <property type="entry name" value="DUF72"/>
    <property type="match status" value="1"/>
</dbReference>
<dbReference type="Gene3D" id="3.20.20.410">
    <property type="entry name" value="Protein of unknown function UPF0759"/>
    <property type="match status" value="1"/>
</dbReference>
<dbReference type="Proteomes" id="UP000639419">
    <property type="component" value="Unassembled WGS sequence"/>
</dbReference>
<gene>
    <name evidence="1" type="ORF">GBZ26_06520</name>
</gene>
<dbReference type="EMBL" id="WHOR01000030">
    <property type="protein sequence ID" value="NUB18864.1"/>
    <property type="molecule type" value="Genomic_DNA"/>
</dbReference>
<accession>A0ABX2KQD6</accession>
<sequence>MESRGLAEGTINAIRIGCAGWSIPKPSAPAFPAEGTHLERYARVFPMTEVNSRFYRPHKPETWERWAASAPPDFRFAVKLPRTITHEQRLKDCAAPLEHYLHEVGHLGDRLGPLLVQLPPTLRFEPAVAGPFFAALRERFAGLVVCEPRHPSWFAAEPDRLLVDHAVARAAADPAPVPAAAEPAGWDGFRYWRLHGSPVMYRSAYPLDLLDRLARRFRDEARERPVWCVFDNTADFHAVDDALTLMSRLDASTGQRDKPGA</sequence>
<evidence type="ECO:0000313" key="1">
    <source>
        <dbReference type="EMBL" id="NUB18864.1"/>
    </source>
</evidence>
<dbReference type="SUPFAM" id="SSF117396">
    <property type="entry name" value="TM1631-like"/>
    <property type="match status" value="1"/>
</dbReference>
<dbReference type="PANTHER" id="PTHR30348:SF14">
    <property type="entry name" value="BLR8050 PROTEIN"/>
    <property type="match status" value="1"/>
</dbReference>
<protein>
    <submittedName>
        <fullName evidence="1">DUF72 domain-containing protein</fullName>
    </submittedName>
</protein>
<keyword evidence="2" id="KW-1185">Reference proteome</keyword>
<dbReference type="PANTHER" id="PTHR30348">
    <property type="entry name" value="UNCHARACTERIZED PROTEIN YECE"/>
    <property type="match status" value="1"/>
</dbReference>
<dbReference type="RefSeq" id="WP_174438134.1">
    <property type="nucleotide sequence ID" value="NZ_JABEXZ010000001.1"/>
</dbReference>
<dbReference type="InterPro" id="IPR036520">
    <property type="entry name" value="UPF0759_sf"/>
</dbReference>
<proteinExistence type="predicted"/>
<organism evidence="1 2">
    <name type="scientific">Azospirillum formosense</name>
    <dbReference type="NCBI Taxonomy" id="861533"/>
    <lineage>
        <taxon>Bacteria</taxon>
        <taxon>Pseudomonadati</taxon>
        <taxon>Pseudomonadota</taxon>
        <taxon>Alphaproteobacteria</taxon>
        <taxon>Rhodospirillales</taxon>
        <taxon>Azospirillaceae</taxon>
        <taxon>Azospirillum</taxon>
    </lineage>
</organism>